<feature type="transmembrane region" description="Helical" evidence="6">
    <location>
        <begin position="95"/>
        <end position="119"/>
    </location>
</feature>
<feature type="compositionally biased region" description="Pro residues" evidence="5">
    <location>
        <begin position="24"/>
        <end position="72"/>
    </location>
</feature>
<evidence type="ECO:0000313" key="8">
    <source>
        <dbReference type="Proteomes" id="UP001596548"/>
    </source>
</evidence>
<sequence length="195" mass="19829">MTEPPRPPGEGNPYAANDPTSGSTPPPSSPPPPPPGGGYGPPPGGYNPPPGGYNPPPGGYNPPPGGYNPPPQQYGYGPQPGNASDDRTWILVSHFGGAAGAFLGGGCAGWIAPLVALLARGNQSPVVRAEAVKALNFQILWSIIALVGWVLSCIVIGIFVGVAATIIAIVFGVIAGVKASNNEPYNYPMTVQIIK</sequence>
<protein>
    <submittedName>
        <fullName evidence="7">DUF4870 domain-containing protein</fullName>
    </submittedName>
</protein>
<evidence type="ECO:0000313" key="7">
    <source>
        <dbReference type="EMBL" id="MFC7278950.1"/>
    </source>
</evidence>
<dbReference type="InterPro" id="IPR019109">
    <property type="entry name" value="MamF_MmsF"/>
</dbReference>
<keyword evidence="3 6" id="KW-1133">Transmembrane helix</keyword>
<evidence type="ECO:0000256" key="6">
    <source>
        <dbReference type="SAM" id="Phobius"/>
    </source>
</evidence>
<keyword evidence="4 6" id="KW-0472">Membrane</keyword>
<keyword evidence="2 6" id="KW-0812">Transmembrane</keyword>
<name>A0ABW2I266_9ACTN</name>
<dbReference type="RefSeq" id="WP_378976061.1">
    <property type="nucleotide sequence ID" value="NZ_JBHTBJ010000040.1"/>
</dbReference>
<evidence type="ECO:0000256" key="5">
    <source>
        <dbReference type="SAM" id="MobiDB-lite"/>
    </source>
</evidence>
<keyword evidence="8" id="KW-1185">Reference proteome</keyword>
<comment type="caution">
    <text evidence="7">The sequence shown here is derived from an EMBL/GenBank/DDBJ whole genome shotgun (WGS) entry which is preliminary data.</text>
</comment>
<comment type="subcellular location">
    <subcellularLocation>
        <location evidence="1">Membrane</location>
        <topology evidence="1">Multi-pass membrane protein</topology>
    </subcellularLocation>
</comment>
<dbReference type="Pfam" id="PF09685">
    <property type="entry name" value="MamF_MmsF"/>
    <property type="match status" value="1"/>
</dbReference>
<proteinExistence type="predicted"/>
<reference evidence="8" key="1">
    <citation type="journal article" date="2019" name="Int. J. Syst. Evol. Microbiol.">
        <title>The Global Catalogue of Microorganisms (GCM) 10K type strain sequencing project: providing services to taxonomists for standard genome sequencing and annotation.</title>
        <authorList>
            <consortium name="The Broad Institute Genomics Platform"/>
            <consortium name="The Broad Institute Genome Sequencing Center for Infectious Disease"/>
            <person name="Wu L."/>
            <person name="Ma J."/>
        </authorList>
    </citation>
    <scope>NUCLEOTIDE SEQUENCE [LARGE SCALE GENOMIC DNA]</scope>
    <source>
        <strain evidence="8">XZYJT-10</strain>
    </source>
</reference>
<evidence type="ECO:0000256" key="3">
    <source>
        <dbReference type="ARBA" id="ARBA00022989"/>
    </source>
</evidence>
<feature type="compositionally biased region" description="Pro residues" evidence="5">
    <location>
        <begin position="1"/>
        <end position="10"/>
    </location>
</feature>
<dbReference type="Proteomes" id="UP001596548">
    <property type="component" value="Unassembled WGS sequence"/>
</dbReference>
<feature type="region of interest" description="Disordered" evidence="5">
    <location>
        <begin position="1"/>
        <end position="81"/>
    </location>
</feature>
<dbReference type="EMBL" id="JBHTBJ010000040">
    <property type="protein sequence ID" value="MFC7278950.1"/>
    <property type="molecule type" value="Genomic_DNA"/>
</dbReference>
<feature type="transmembrane region" description="Helical" evidence="6">
    <location>
        <begin position="139"/>
        <end position="171"/>
    </location>
</feature>
<accession>A0ABW2I266</accession>
<evidence type="ECO:0000256" key="2">
    <source>
        <dbReference type="ARBA" id="ARBA00022692"/>
    </source>
</evidence>
<organism evidence="7 8">
    <name type="scientific">Paractinoplanes rhizophilus</name>
    <dbReference type="NCBI Taxonomy" id="1416877"/>
    <lineage>
        <taxon>Bacteria</taxon>
        <taxon>Bacillati</taxon>
        <taxon>Actinomycetota</taxon>
        <taxon>Actinomycetes</taxon>
        <taxon>Micromonosporales</taxon>
        <taxon>Micromonosporaceae</taxon>
        <taxon>Paractinoplanes</taxon>
    </lineage>
</organism>
<evidence type="ECO:0000256" key="4">
    <source>
        <dbReference type="ARBA" id="ARBA00023136"/>
    </source>
</evidence>
<gene>
    <name evidence="7" type="ORF">ACFQS1_33720</name>
</gene>
<evidence type="ECO:0000256" key="1">
    <source>
        <dbReference type="ARBA" id="ARBA00004141"/>
    </source>
</evidence>